<keyword evidence="2" id="KW-1185">Reference proteome</keyword>
<name>A0ACB9C6M0_ARCLA</name>
<dbReference type="Proteomes" id="UP001055879">
    <property type="component" value="Linkage Group LG05"/>
</dbReference>
<sequence length="458" mass="50903">MLLRSAYRGIERKDPGPEQVGLGYRAVSAVGVTKDVLRVWIREGNRSDVPLTQPGNGPEGTAAWGMSVSRRKAHFELWVIGRAALSDQGSGHKGPSTIQIGHRSTPGYKPGQQTWSIRRCRPFSFRGSPRQRKGLRVGSRAPGHYYHGDYRPEPKEGTRNASATCLMRFHGGSFDRSEALPHPISLTRCGLPRNKPAFHHIELDYFPSGNAFPCGHLALLLTGLAISKDSLRRPRLSPGTDLPVGFTTAVLIVKGLVPEKISISEFRRTIYNPGLAKINEFSWFPPANRASSVMESPGRTTGKDYGRGQTNPGTPQVDTVGVADPIETKTKPEADPDAYLGGAASLRVACHPFSPFSLLRSPRYLFCFLTLTSFRFFTSFPLIQLYYQWKIASDLRSTRKQKKEGPPERGETPERCMKETLESYRRKERFSRQIEKEGPIEKNVEMRVAFSSAGASSK</sequence>
<reference evidence="2" key="1">
    <citation type="journal article" date="2022" name="Mol. Ecol. Resour.">
        <title>The genomes of chicory, endive, great burdock and yacon provide insights into Asteraceae palaeo-polyploidization history and plant inulin production.</title>
        <authorList>
            <person name="Fan W."/>
            <person name="Wang S."/>
            <person name="Wang H."/>
            <person name="Wang A."/>
            <person name="Jiang F."/>
            <person name="Liu H."/>
            <person name="Zhao H."/>
            <person name="Xu D."/>
            <person name="Zhang Y."/>
        </authorList>
    </citation>
    <scope>NUCLEOTIDE SEQUENCE [LARGE SCALE GENOMIC DNA]</scope>
    <source>
        <strain evidence="2">cv. Niubang</strain>
    </source>
</reference>
<proteinExistence type="predicted"/>
<accession>A0ACB9C6M0</accession>
<comment type="caution">
    <text evidence="1">The sequence shown here is derived from an EMBL/GenBank/DDBJ whole genome shotgun (WGS) entry which is preliminary data.</text>
</comment>
<evidence type="ECO:0000313" key="1">
    <source>
        <dbReference type="EMBL" id="KAI3729906.1"/>
    </source>
</evidence>
<protein>
    <submittedName>
        <fullName evidence="1">Uncharacterized protein</fullName>
    </submittedName>
</protein>
<dbReference type="EMBL" id="CM042051">
    <property type="protein sequence ID" value="KAI3729906.1"/>
    <property type="molecule type" value="Genomic_DNA"/>
</dbReference>
<evidence type="ECO:0000313" key="2">
    <source>
        <dbReference type="Proteomes" id="UP001055879"/>
    </source>
</evidence>
<reference evidence="1 2" key="2">
    <citation type="journal article" date="2022" name="Mol. Ecol. Resour.">
        <title>The genomes of chicory, endive, great burdock and yacon provide insights into Asteraceae paleo-polyploidization history and plant inulin production.</title>
        <authorList>
            <person name="Fan W."/>
            <person name="Wang S."/>
            <person name="Wang H."/>
            <person name="Wang A."/>
            <person name="Jiang F."/>
            <person name="Liu H."/>
            <person name="Zhao H."/>
            <person name="Xu D."/>
            <person name="Zhang Y."/>
        </authorList>
    </citation>
    <scope>NUCLEOTIDE SEQUENCE [LARGE SCALE GENOMIC DNA]</scope>
    <source>
        <strain evidence="2">cv. Niubang</strain>
    </source>
</reference>
<organism evidence="1 2">
    <name type="scientific">Arctium lappa</name>
    <name type="common">Greater burdock</name>
    <name type="synonym">Lappa major</name>
    <dbReference type="NCBI Taxonomy" id="4217"/>
    <lineage>
        <taxon>Eukaryota</taxon>
        <taxon>Viridiplantae</taxon>
        <taxon>Streptophyta</taxon>
        <taxon>Embryophyta</taxon>
        <taxon>Tracheophyta</taxon>
        <taxon>Spermatophyta</taxon>
        <taxon>Magnoliopsida</taxon>
        <taxon>eudicotyledons</taxon>
        <taxon>Gunneridae</taxon>
        <taxon>Pentapetalae</taxon>
        <taxon>asterids</taxon>
        <taxon>campanulids</taxon>
        <taxon>Asterales</taxon>
        <taxon>Asteraceae</taxon>
        <taxon>Carduoideae</taxon>
        <taxon>Cardueae</taxon>
        <taxon>Arctiinae</taxon>
        <taxon>Arctium</taxon>
    </lineage>
</organism>
<gene>
    <name evidence="1" type="ORF">L6452_18578</name>
</gene>